<evidence type="ECO:0000256" key="1">
    <source>
        <dbReference type="SAM" id="Phobius"/>
    </source>
</evidence>
<evidence type="ECO:0000313" key="3">
    <source>
        <dbReference type="Proteomes" id="UP000286947"/>
    </source>
</evidence>
<organism evidence="2 3">
    <name type="scientific">Saezia sanguinis</name>
    <dbReference type="NCBI Taxonomy" id="1965230"/>
    <lineage>
        <taxon>Bacteria</taxon>
        <taxon>Pseudomonadati</taxon>
        <taxon>Pseudomonadota</taxon>
        <taxon>Betaproteobacteria</taxon>
        <taxon>Burkholderiales</taxon>
        <taxon>Saeziaceae</taxon>
        <taxon>Saezia</taxon>
    </lineage>
</organism>
<keyword evidence="1" id="KW-1133">Transmembrane helix</keyword>
<dbReference type="Proteomes" id="UP000286947">
    <property type="component" value="Unassembled WGS sequence"/>
</dbReference>
<feature type="transmembrane region" description="Helical" evidence="1">
    <location>
        <begin position="95"/>
        <end position="115"/>
    </location>
</feature>
<feature type="transmembrane region" description="Helical" evidence="1">
    <location>
        <begin position="121"/>
        <end position="147"/>
    </location>
</feature>
<dbReference type="AlphaFoldDB" id="A0A433SCZ8"/>
<keyword evidence="1" id="KW-0812">Transmembrane</keyword>
<dbReference type="EMBL" id="PQSP01000004">
    <property type="protein sequence ID" value="RUS66627.1"/>
    <property type="molecule type" value="Genomic_DNA"/>
</dbReference>
<feature type="transmembrane region" description="Helical" evidence="1">
    <location>
        <begin position="60"/>
        <end position="83"/>
    </location>
</feature>
<dbReference type="RefSeq" id="WP_126980104.1">
    <property type="nucleotide sequence ID" value="NZ_PQSP01000004.1"/>
</dbReference>
<name>A0A433SCZ8_9BURK</name>
<feature type="transmembrane region" description="Helical" evidence="1">
    <location>
        <begin position="7"/>
        <end position="40"/>
    </location>
</feature>
<comment type="caution">
    <text evidence="2">The sequence shown here is derived from an EMBL/GenBank/DDBJ whole genome shotgun (WGS) entry which is preliminary data.</text>
</comment>
<reference evidence="2 3" key="1">
    <citation type="submission" date="2018-01" db="EMBL/GenBank/DDBJ databases">
        <title>Saezia sanguinis gen. nov., sp. nov., in the order Burkholderiales isolated from human blood.</title>
        <authorList>
            <person name="Medina-Pascual M.J."/>
            <person name="Valdezate S."/>
            <person name="Monzon S."/>
            <person name="Cuesta I."/>
            <person name="Carrasco G."/>
            <person name="Villalon P."/>
            <person name="Saez-Nieto J.A."/>
        </authorList>
    </citation>
    <scope>NUCLEOTIDE SEQUENCE [LARGE SCALE GENOMIC DNA]</scope>
    <source>
        <strain evidence="2 3">CNM695-12</strain>
    </source>
</reference>
<keyword evidence="3" id="KW-1185">Reference proteome</keyword>
<accession>A0A433SCZ8</accession>
<evidence type="ECO:0000313" key="2">
    <source>
        <dbReference type="EMBL" id="RUS66627.1"/>
    </source>
</evidence>
<gene>
    <name evidence="2" type="ORF">CUZ56_01907</name>
</gene>
<sequence>MHYVLVVIITCIIWGYLGGLAAAVATGLYLFYVLLQYAIARLFTTTAKYYESLAASNMTVITLLAIVFLLGFVAGAGLSGYNFPQKLTQAELDKVALYFYVIYFAVTVAVASFFIRLYFGVSFFVALMIAVITYVCWTVVTLGISMLSPASAAVL</sequence>
<keyword evidence="1" id="KW-0472">Membrane</keyword>
<proteinExistence type="predicted"/>
<protein>
    <submittedName>
        <fullName evidence="2">Uncharacterized protein</fullName>
    </submittedName>
</protein>